<dbReference type="CDD" id="cd00657">
    <property type="entry name" value="Ferritin_like"/>
    <property type="match status" value="1"/>
</dbReference>
<accession>A0A2T7BPH5</accession>
<sequence>MRTSQEWITHFRQNATQHRVNWQHTPTLSPAERQAIIPSLRAWQLGETSDGKHLLHAAGKYANAIGDAHYVEAVQLFIYEEQKHGNNLGRYLDALQVPRAKKDWGDSLFRKVRYFNTSMEIWTLAVIVVESTAQIFYQCMKDASNCTLLKQICTDILIDEAYHIDFQTERMAIIFSSKTNVGKALRQVVYPAFFLFVSLLVWAGHRKLFMAGGKDCWSYLRKMQYKYNKTLQRIMQGHSNEVQPAMPGR</sequence>
<dbReference type="SUPFAM" id="SSF47240">
    <property type="entry name" value="Ferritin-like"/>
    <property type="match status" value="1"/>
</dbReference>
<dbReference type="OrthoDB" id="268439at2"/>
<comment type="caution">
    <text evidence="2">The sequence shown here is derived from an EMBL/GenBank/DDBJ whole genome shotgun (WGS) entry which is preliminary data.</text>
</comment>
<reference evidence="2 3" key="1">
    <citation type="submission" date="2018-04" db="EMBL/GenBank/DDBJ databases">
        <title>Chitinophaga fuyangensis sp. nov., isolated from soil in a chemical factory.</title>
        <authorList>
            <person name="Chen K."/>
        </authorList>
    </citation>
    <scope>NUCLEOTIDE SEQUENCE [LARGE SCALE GENOMIC DNA]</scope>
    <source>
        <strain evidence="2 3">LY-1</strain>
    </source>
</reference>
<dbReference type="GO" id="GO:0016491">
    <property type="term" value="F:oxidoreductase activity"/>
    <property type="evidence" value="ECO:0007669"/>
    <property type="project" value="InterPro"/>
</dbReference>
<feature type="transmembrane region" description="Helical" evidence="1">
    <location>
        <begin position="188"/>
        <end position="204"/>
    </location>
</feature>
<evidence type="ECO:0000313" key="3">
    <source>
        <dbReference type="Proteomes" id="UP000244450"/>
    </source>
</evidence>
<keyword evidence="1" id="KW-0812">Transmembrane</keyword>
<name>A0A2T7BPH5_9BACT</name>
<organism evidence="2 3">
    <name type="scientific">Chitinophaga parva</name>
    <dbReference type="NCBI Taxonomy" id="2169414"/>
    <lineage>
        <taxon>Bacteria</taxon>
        <taxon>Pseudomonadati</taxon>
        <taxon>Bacteroidota</taxon>
        <taxon>Chitinophagia</taxon>
        <taxon>Chitinophagales</taxon>
        <taxon>Chitinophagaceae</taxon>
        <taxon>Chitinophaga</taxon>
    </lineage>
</organism>
<evidence type="ECO:0000256" key="1">
    <source>
        <dbReference type="SAM" id="Phobius"/>
    </source>
</evidence>
<proteinExistence type="predicted"/>
<keyword evidence="1" id="KW-1133">Transmembrane helix</keyword>
<keyword evidence="3" id="KW-1185">Reference proteome</keyword>
<dbReference type="InterPro" id="IPR009078">
    <property type="entry name" value="Ferritin-like_SF"/>
</dbReference>
<dbReference type="Proteomes" id="UP000244450">
    <property type="component" value="Unassembled WGS sequence"/>
</dbReference>
<evidence type="ECO:0000313" key="2">
    <source>
        <dbReference type="EMBL" id="PUZ29573.1"/>
    </source>
</evidence>
<evidence type="ECO:0008006" key="4">
    <source>
        <dbReference type="Google" id="ProtNLM"/>
    </source>
</evidence>
<dbReference type="EMBL" id="QCYK01000001">
    <property type="protein sequence ID" value="PUZ29573.1"/>
    <property type="molecule type" value="Genomic_DNA"/>
</dbReference>
<keyword evidence="1" id="KW-0472">Membrane</keyword>
<dbReference type="InterPro" id="IPR012348">
    <property type="entry name" value="RNR-like"/>
</dbReference>
<gene>
    <name evidence="2" type="ORF">DCC81_09050</name>
</gene>
<dbReference type="Gene3D" id="1.10.620.20">
    <property type="entry name" value="Ribonucleotide Reductase, subunit A"/>
    <property type="match status" value="1"/>
</dbReference>
<protein>
    <recommendedName>
        <fullName evidence="4">Ferritin-like domain-containing protein</fullName>
    </recommendedName>
</protein>
<dbReference type="AlphaFoldDB" id="A0A2T7BPH5"/>
<dbReference type="RefSeq" id="WP_108686210.1">
    <property type="nucleotide sequence ID" value="NZ_QCYK01000001.1"/>
</dbReference>